<dbReference type="CDD" id="cd10917">
    <property type="entry name" value="CE4_NodB_like_6s_7s"/>
    <property type="match status" value="1"/>
</dbReference>
<dbReference type="eggNOG" id="COG0726">
    <property type="taxonomic scope" value="Bacteria"/>
</dbReference>
<dbReference type="Gene3D" id="3.20.20.370">
    <property type="entry name" value="Glycoside hydrolase/deacetylase"/>
    <property type="match status" value="1"/>
</dbReference>
<keyword evidence="2" id="KW-0378">Hydrolase</keyword>
<dbReference type="PANTHER" id="PTHR10587">
    <property type="entry name" value="GLYCOSYL TRANSFERASE-RELATED"/>
    <property type="match status" value="1"/>
</dbReference>
<dbReference type="RefSeq" id="WP_013498762.1">
    <property type="nucleotide sequence ID" value="NC_014833.1"/>
</dbReference>
<gene>
    <name evidence="4" type="ordered locus">Rumal_2117</name>
</gene>
<dbReference type="SUPFAM" id="SSF88713">
    <property type="entry name" value="Glycoside hydrolase/deacetylase"/>
    <property type="match status" value="1"/>
</dbReference>
<evidence type="ECO:0000313" key="5">
    <source>
        <dbReference type="Proteomes" id="UP000006919"/>
    </source>
</evidence>
<dbReference type="HOGENOM" id="CLU_1132082_0_0_9"/>
<dbReference type="GO" id="GO:0046872">
    <property type="term" value="F:metal ion binding"/>
    <property type="evidence" value="ECO:0007669"/>
    <property type="project" value="UniProtKB-KW"/>
</dbReference>
<keyword evidence="1" id="KW-0479">Metal-binding</keyword>
<dbReference type="AlphaFoldDB" id="E6UBI5"/>
<evidence type="ECO:0000259" key="3">
    <source>
        <dbReference type="PROSITE" id="PS51677"/>
    </source>
</evidence>
<feature type="domain" description="NodB homology" evidence="3">
    <location>
        <begin position="2"/>
        <end position="226"/>
    </location>
</feature>
<dbReference type="STRING" id="697329.Rumal_2117"/>
<dbReference type="KEGG" id="ral:Rumal_2117"/>
<dbReference type="InterPro" id="IPR050248">
    <property type="entry name" value="Polysacc_deacetylase_ArnD"/>
</dbReference>
<reference evidence="4 5" key="1">
    <citation type="journal article" date="2011" name="J. Bacteriol.">
        <title>Complete genome of the cellulolytic ruminal bacterium Ruminococcus albus 7.</title>
        <authorList>
            <person name="Suen G."/>
            <person name="Stevenson D.M."/>
            <person name="Bruce D.C."/>
            <person name="Chertkov O."/>
            <person name="Copeland A."/>
            <person name="Cheng J.F."/>
            <person name="Detter C."/>
            <person name="Detter J.C."/>
            <person name="Goodwin L.A."/>
            <person name="Han C.S."/>
            <person name="Hauser L.J."/>
            <person name="Ivanova N.N."/>
            <person name="Kyrpides N.C."/>
            <person name="Land M.L."/>
            <person name="Lapidus A."/>
            <person name="Lucas S."/>
            <person name="Ovchinnikova G."/>
            <person name="Pitluck S."/>
            <person name="Tapia R."/>
            <person name="Woyke T."/>
            <person name="Boyum J."/>
            <person name="Mead D."/>
            <person name="Weimer P.J."/>
        </authorList>
    </citation>
    <scope>NUCLEOTIDE SEQUENCE [LARGE SCALE GENOMIC DNA]</scope>
    <source>
        <strain evidence="5">ATCC 27210 / DSM 20455 / JCM 14654 / NCDO 2250 / 7</strain>
    </source>
</reference>
<sequence>MIKAVLTIDDIASDNTRAIVDYLCENGIHPVMFAWGEKVEEFWDNAVYALQNGIIVGNHSFSHPEFSNLTFEQGVAEIEKCEEILDKLYKAAGVERKFRPFRFPYGDKGGANKDAFQKYLADKCFDKLDDRDISYPWWKEMGLDKDIDTLWTFDFAEYNIRRGNDFTIDDVWKRVNDPAPGSGAAILKDGGRHIILLHAHDETEELVPGYYKLLIDKLLENGVEFVEPNFIHI</sequence>
<dbReference type="GO" id="GO:0005975">
    <property type="term" value="P:carbohydrate metabolic process"/>
    <property type="evidence" value="ECO:0007669"/>
    <property type="project" value="InterPro"/>
</dbReference>
<organism evidence="4 5">
    <name type="scientific">Ruminococcus albus (strain ATCC 27210 / DSM 20455 / JCM 14654 / NCDO 2250 / 7)</name>
    <dbReference type="NCBI Taxonomy" id="697329"/>
    <lineage>
        <taxon>Bacteria</taxon>
        <taxon>Bacillati</taxon>
        <taxon>Bacillota</taxon>
        <taxon>Clostridia</taxon>
        <taxon>Eubacteriales</taxon>
        <taxon>Oscillospiraceae</taxon>
        <taxon>Ruminococcus</taxon>
    </lineage>
</organism>
<dbReference type="OrthoDB" id="9812065at2"/>
<evidence type="ECO:0000313" key="4">
    <source>
        <dbReference type="EMBL" id="ADU22605.1"/>
    </source>
</evidence>
<evidence type="ECO:0000256" key="1">
    <source>
        <dbReference type="ARBA" id="ARBA00022723"/>
    </source>
</evidence>
<dbReference type="InterPro" id="IPR002509">
    <property type="entry name" value="NODB_dom"/>
</dbReference>
<dbReference type="GO" id="GO:0016810">
    <property type="term" value="F:hydrolase activity, acting on carbon-nitrogen (but not peptide) bonds"/>
    <property type="evidence" value="ECO:0007669"/>
    <property type="project" value="InterPro"/>
</dbReference>
<dbReference type="PANTHER" id="PTHR10587:SF133">
    <property type="entry name" value="CHITIN DEACETYLASE 1-RELATED"/>
    <property type="match status" value="1"/>
</dbReference>
<dbReference type="EMBL" id="CP002403">
    <property type="protein sequence ID" value="ADU22605.1"/>
    <property type="molecule type" value="Genomic_DNA"/>
</dbReference>
<proteinExistence type="predicted"/>
<dbReference type="GO" id="GO:0016020">
    <property type="term" value="C:membrane"/>
    <property type="evidence" value="ECO:0007669"/>
    <property type="project" value="TreeGrafter"/>
</dbReference>
<dbReference type="Pfam" id="PF01522">
    <property type="entry name" value="Polysacc_deac_1"/>
    <property type="match status" value="1"/>
</dbReference>
<evidence type="ECO:0000256" key="2">
    <source>
        <dbReference type="ARBA" id="ARBA00022801"/>
    </source>
</evidence>
<dbReference type="InterPro" id="IPR011330">
    <property type="entry name" value="Glyco_hydro/deAcase_b/a-brl"/>
</dbReference>
<accession>E6UBI5</accession>
<name>E6UBI5_RUMA7</name>
<dbReference type="Proteomes" id="UP000006919">
    <property type="component" value="Chromosome"/>
</dbReference>
<protein>
    <submittedName>
        <fullName evidence="4">Polysaccharide deacetylase</fullName>
    </submittedName>
</protein>
<dbReference type="PROSITE" id="PS51677">
    <property type="entry name" value="NODB"/>
    <property type="match status" value="1"/>
</dbReference>